<evidence type="ECO:0000313" key="2">
    <source>
        <dbReference type="Proteomes" id="UP000775547"/>
    </source>
</evidence>
<accession>A0A9P7K940</accession>
<dbReference type="OrthoDB" id="3070253at2759"/>
<keyword evidence="2" id="KW-1185">Reference proteome</keyword>
<dbReference type="SUPFAM" id="SSF81383">
    <property type="entry name" value="F-box domain"/>
    <property type="match status" value="1"/>
</dbReference>
<dbReference type="AlphaFoldDB" id="A0A9P7K940"/>
<dbReference type="InterPro" id="IPR036047">
    <property type="entry name" value="F-box-like_dom_sf"/>
</dbReference>
<name>A0A9P7K940_9AGAR</name>
<feature type="non-terminal residue" evidence="1">
    <location>
        <position position="291"/>
    </location>
</feature>
<gene>
    <name evidence="1" type="ORF">DXG03_008125</name>
</gene>
<comment type="caution">
    <text evidence="1">The sequence shown here is derived from an EMBL/GenBank/DDBJ whole genome shotgun (WGS) entry which is preliminary data.</text>
</comment>
<dbReference type="Proteomes" id="UP000775547">
    <property type="component" value="Unassembled WGS sequence"/>
</dbReference>
<proteinExistence type="predicted"/>
<dbReference type="EMBL" id="JABCKV010000646">
    <property type="protein sequence ID" value="KAG5640545.1"/>
    <property type="molecule type" value="Genomic_DNA"/>
</dbReference>
<evidence type="ECO:0000313" key="1">
    <source>
        <dbReference type="EMBL" id="KAG5640545.1"/>
    </source>
</evidence>
<reference evidence="1" key="1">
    <citation type="submission" date="2020-07" db="EMBL/GenBank/DDBJ databases">
        <authorList>
            <person name="Nieuwenhuis M."/>
            <person name="Van De Peppel L.J.J."/>
        </authorList>
    </citation>
    <scope>NUCLEOTIDE SEQUENCE</scope>
    <source>
        <strain evidence="1">AP01</strain>
        <tissue evidence="1">Mycelium</tissue>
    </source>
</reference>
<evidence type="ECO:0008006" key="3">
    <source>
        <dbReference type="Google" id="ProtNLM"/>
    </source>
</evidence>
<organism evidence="1 2">
    <name type="scientific">Asterophora parasitica</name>
    <dbReference type="NCBI Taxonomy" id="117018"/>
    <lineage>
        <taxon>Eukaryota</taxon>
        <taxon>Fungi</taxon>
        <taxon>Dikarya</taxon>
        <taxon>Basidiomycota</taxon>
        <taxon>Agaricomycotina</taxon>
        <taxon>Agaricomycetes</taxon>
        <taxon>Agaricomycetidae</taxon>
        <taxon>Agaricales</taxon>
        <taxon>Tricholomatineae</taxon>
        <taxon>Lyophyllaceae</taxon>
        <taxon>Asterophora</taxon>
    </lineage>
</organism>
<protein>
    <recommendedName>
        <fullName evidence="3">F-box domain-containing protein</fullName>
    </recommendedName>
</protein>
<sequence>MVEEFASPIPHLPQELVDHIIDHLYDDALTLNSCSLVSPSWLATSRLHLFSKISLKVTPAVAPSELCRRLLRLLTTSPSIKSCIRELEVVEGSPLGGEAVPQAVLGGTRSSTWVTTERTFPLLLLELTHLRRLEFAAQSTLHWAMLPPSLQQAIRHVFSLHSLTFVRLRSWSFSHFRDLAGLLAYCRNLQGIALTCVCISGELGMPGVVLDTPEALGALDEVTPFVEESVPLRQYRLEFLAIEHVGSGPLGSWLLSPRSTVDLLGIRELRIAHFDDIAAIERLLERTGDSL</sequence>
<reference evidence="1" key="2">
    <citation type="submission" date="2021-10" db="EMBL/GenBank/DDBJ databases">
        <title>Phylogenomics reveals ancestral predisposition of the termite-cultivated fungus Termitomyces towards a domesticated lifestyle.</title>
        <authorList>
            <person name="Auxier B."/>
            <person name="Grum-Grzhimaylo A."/>
            <person name="Cardenas M.E."/>
            <person name="Lodge J.D."/>
            <person name="Laessoe T."/>
            <person name="Pedersen O."/>
            <person name="Smith M.E."/>
            <person name="Kuyper T.W."/>
            <person name="Franco-Molano E.A."/>
            <person name="Baroni T.J."/>
            <person name="Aanen D.K."/>
        </authorList>
    </citation>
    <scope>NUCLEOTIDE SEQUENCE</scope>
    <source>
        <strain evidence="1">AP01</strain>
        <tissue evidence="1">Mycelium</tissue>
    </source>
</reference>